<organism evidence="2 3">
    <name type="scientific">Candidatus Gottesmanbacteria bacterium RIFCSPLOWO2_01_FULL_39_12b</name>
    <dbReference type="NCBI Taxonomy" id="1798388"/>
    <lineage>
        <taxon>Bacteria</taxon>
        <taxon>Candidatus Gottesmaniibacteriota</taxon>
    </lineage>
</organism>
<reference evidence="2 3" key="1">
    <citation type="journal article" date="2016" name="Nat. Commun.">
        <title>Thousands of microbial genomes shed light on interconnected biogeochemical processes in an aquifer system.</title>
        <authorList>
            <person name="Anantharaman K."/>
            <person name="Brown C.T."/>
            <person name="Hug L.A."/>
            <person name="Sharon I."/>
            <person name="Castelle C.J."/>
            <person name="Probst A.J."/>
            <person name="Thomas B.C."/>
            <person name="Singh A."/>
            <person name="Wilkins M.J."/>
            <person name="Karaoz U."/>
            <person name="Brodie E.L."/>
            <person name="Williams K.H."/>
            <person name="Hubbard S.S."/>
            <person name="Banfield J.F."/>
        </authorList>
    </citation>
    <scope>NUCLEOTIDE SEQUENCE [LARGE SCALE GENOMIC DNA]</scope>
</reference>
<accession>A0A1F6ANU7</accession>
<name>A0A1F6ANU7_9BACT</name>
<evidence type="ECO:0000256" key="1">
    <source>
        <dbReference type="SAM" id="Phobius"/>
    </source>
</evidence>
<dbReference type="Proteomes" id="UP000176609">
    <property type="component" value="Unassembled WGS sequence"/>
</dbReference>
<keyword evidence="1" id="KW-0472">Membrane</keyword>
<keyword evidence="1" id="KW-0812">Transmembrane</keyword>
<gene>
    <name evidence="2" type="ORF">A2960_04125</name>
</gene>
<sequence length="227" mass="25676">MNKEDHNIIKIVFLTSFGILIISGTIYISFLYSQRQSNNIILPGGVTYLGPSENKNATPPQTSSPTPVRFTALSTESWKSFGGEIYPYSFSYPSSLPLVVFPDDTTDSVAIAWNNIPPQINILLNMEFMDKRDPKSLQQSKIEYVKNWYRYFSGLKGLSKIDKFTNTNGLKGYKAIYINTINQTPNVDVFFEVPNNPDKLIHMGSGVLDPELFDRMVDSLRWNSAHS</sequence>
<dbReference type="AlphaFoldDB" id="A0A1F6ANU7"/>
<evidence type="ECO:0000313" key="3">
    <source>
        <dbReference type="Proteomes" id="UP000176609"/>
    </source>
</evidence>
<protein>
    <recommendedName>
        <fullName evidence="4">PsbP C-terminal domain-containing protein</fullName>
    </recommendedName>
</protein>
<evidence type="ECO:0000313" key="2">
    <source>
        <dbReference type="EMBL" id="OGG26153.1"/>
    </source>
</evidence>
<feature type="transmembrane region" description="Helical" evidence="1">
    <location>
        <begin position="12"/>
        <end position="32"/>
    </location>
</feature>
<evidence type="ECO:0008006" key="4">
    <source>
        <dbReference type="Google" id="ProtNLM"/>
    </source>
</evidence>
<keyword evidence="1" id="KW-1133">Transmembrane helix</keyword>
<dbReference type="EMBL" id="MFJR01000013">
    <property type="protein sequence ID" value="OGG26153.1"/>
    <property type="molecule type" value="Genomic_DNA"/>
</dbReference>
<proteinExistence type="predicted"/>
<comment type="caution">
    <text evidence="2">The sequence shown here is derived from an EMBL/GenBank/DDBJ whole genome shotgun (WGS) entry which is preliminary data.</text>
</comment>